<accession>A0A329RKT3</accession>
<dbReference type="Proteomes" id="UP000697107">
    <property type="component" value="Unassembled WGS sequence"/>
</dbReference>
<reference evidence="1" key="2">
    <citation type="submission" date="2018-10" db="EMBL/GenBank/DDBJ databases">
        <title>Effector identification in a new, highly contiguous assembly of the strawberry crown rot pathogen Phytophthora cactorum.</title>
        <authorList>
            <person name="Armitage A.D."/>
            <person name="Nellist C.F."/>
            <person name="Bates H."/>
            <person name="Vickerstaff R.J."/>
            <person name="Harrison R.J."/>
        </authorList>
    </citation>
    <scope>NUCLEOTIDE SEQUENCE</scope>
    <source>
        <strain evidence="1">15-7</strain>
        <strain evidence="2">P415</strain>
    </source>
</reference>
<reference evidence="3 4" key="1">
    <citation type="submission" date="2018-01" db="EMBL/GenBank/DDBJ databases">
        <title>Draft genome of the strawberry crown rot pathogen Phytophthora cactorum.</title>
        <authorList>
            <person name="Armitage A.D."/>
            <person name="Lysoe E."/>
            <person name="Nellist C.F."/>
            <person name="Harrison R.J."/>
            <person name="Brurberg M.B."/>
        </authorList>
    </citation>
    <scope>NUCLEOTIDE SEQUENCE [LARGE SCALE GENOMIC DNA]</scope>
    <source>
        <strain evidence="3 4">10300</strain>
    </source>
</reference>
<name>A0A329RKT3_9STRA</name>
<dbReference type="OrthoDB" id="5592268at2759"/>
<dbReference type="AlphaFoldDB" id="A0A329RKT3"/>
<evidence type="ECO:0000313" key="2">
    <source>
        <dbReference type="EMBL" id="KAG2965787.1"/>
    </source>
</evidence>
<comment type="caution">
    <text evidence="3">The sequence shown here is derived from an EMBL/GenBank/DDBJ whole genome shotgun (WGS) entry which is preliminary data.</text>
</comment>
<dbReference type="VEuPathDB" id="FungiDB:PC110_g18312"/>
<evidence type="ECO:0000313" key="1">
    <source>
        <dbReference type="EMBL" id="KAG2837790.1"/>
    </source>
</evidence>
<organism evidence="3 4">
    <name type="scientific">Phytophthora cactorum</name>
    <dbReference type="NCBI Taxonomy" id="29920"/>
    <lineage>
        <taxon>Eukaryota</taxon>
        <taxon>Sar</taxon>
        <taxon>Stramenopiles</taxon>
        <taxon>Oomycota</taxon>
        <taxon>Peronosporomycetes</taxon>
        <taxon>Peronosporales</taxon>
        <taxon>Peronosporaceae</taxon>
        <taxon>Phytophthora</taxon>
    </lineage>
</organism>
<proteinExistence type="predicted"/>
<dbReference type="EMBL" id="MJFZ01000772">
    <property type="protein sequence ID" value="RAW25267.1"/>
    <property type="molecule type" value="Genomic_DNA"/>
</dbReference>
<dbReference type="Proteomes" id="UP000735874">
    <property type="component" value="Unassembled WGS sequence"/>
</dbReference>
<evidence type="ECO:0000313" key="4">
    <source>
        <dbReference type="Proteomes" id="UP000251314"/>
    </source>
</evidence>
<evidence type="ECO:0000313" key="3">
    <source>
        <dbReference type="EMBL" id="RAW25267.1"/>
    </source>
</evidence>
<gene>
    <name evidence="3" type="ORF">PC110_g18312</name>
    <name evidence="1" type="ORF">PC113_g19772</name>
    <name evidence="2" type="ORF">PC118_g19542</name>
</gene>
<protein>
    <submittedName>
        <fullName evidence="3">Uncharacterized protein</fullName>
    </submittedName>
</protein>
<dbReference type="EMBL" id="RCML01001073">
    <property type="protein sequence ID" value="KAG2965787.1"/>
    <property type="molecule type" value="Genomic_DNA"/>
</dbReference>
<keyword evidence="4" id="KW-1185">Reference proteome</keyword>
<dbReference type="Proteomes" id="UP000251314">
    <property type="component" value="Unassembled WGS sequence"/>
</dbReference>
<dbReference type="EMBL" id="RCMG01001053">
    <property type="protein sequence ID" value="KAG2837790.1"/>
    <property type="molecule type" value="Genomic_DNA"/>
</dbReference>
<sequence length="36" mass="3972">MLGNKYVIAGVEYATCYAVAIVVPRHTAKEIAKFLM</sequence>